<gene>
    <name evidence="13" type="primary">KAFR0B05740</name>
    <name evidence="13" type="ORF">KAFR_0B05740</name>
</gene>
<dbReference type="GO" id="GO:0005654">
    <property type="term" value="C:nucleoplasm"/>
    <property type="evidence" value="ECO:0007669"/>
    <property type="project" value="TreeGrafter"/>
</dbReference>
<dbReference type="GO" id="GO:0008270">
    <property type="term" value="F:zinc ion binding"/>
    <property type="evidence" value="ECO:0007669"/>
    <property type="project" value="UniProtKB-KW"/>
</dbReference>
<dbReference type="GO" id="GO:0001227">
    <property type="term" value="F:DNA-binding transcription repressor activity, RNA polymerase II-specific"/>
    <property type="evidence" value="ECO:0007669"/>
    <property type="project" value="TreeGrafter"/>
</dbReference>
<dbReference type="PANTHER" id="PTHR24399:SF23">
    <property type="entry name" value="C2H2-TYPE DOMAIN-CONTAINING PROTEIN"/>
    <property type="match status" value="1"/>
</dbReference>
<proteinExistence type="predicted"/>
<keyword evidence="2" id="KW-0479">Metal-binding</keyword>
<organism evidence="13 14">
    <name type="scientific">Kazachstania africana (strain ATCC 22294 / BCRC 22015 / CBS 2517 / CECT 1963 / NBRC 1671 / NRRL Y-8276)</name>
    <name type="common">Yeast</name>
    <name type="synonym">Kluyveromyces africanus</name>
    <dbReference type="NCBI Taxonomy" id="1071382"/>
    <lineage>
        <taxon>Eukaryota</taxon>
        <taxon>Fungi</taxon>
        <taxon>Dikarya</taxon>
        <taxon>Ascomycota</taxon>
        <taxon>Saccharomycotina</taxon>
        <taxon>Saccharomycetes</taxon>
        <taxon>Saccharomycetales</taxon>
        <taxon>Saccharomycetaceae</taxon>
        <taxon>Kazachstania</taxon>
    </lineage>
</organism>
<dbReference type="InParanoid" id="H2AR70"/>
<evidence type="ECO:0000256" key="1">
    <source>
        <dbReference type="ARBA" id="ARBA00004123"/>
    </source>
</evidence>
<evidence type="ECO:0000256" key="3">
    <source>
        <dbReference type="ARBA" id="ARBA00022737"/>
    </source>
</evidence>
<feature type="domain" description="C2H2-type" evidence="12">
    <location>
        <begin position="498"/>
        <end position="527"/>
    </location>
</feature>
<evidence type="ECO:0000256" key="10">
    <source>
        <dbReference type="SAM" id="Coils"/>
    </source>
</evidence>
<dbReference type="Gene3D" id="3.30.160.60">
    <property type="entry name" value="Classic Zinc Finger"/>
    <property type="match status" value="2"/>
</dbReference>
<dbReference type="STRING" id="1071382.H2AR70"/>
<keyword evidence="10" id="KW-0175">Coiled coil</keyword>
<reference evidence="13 14" key="1">
    <citation type="journal article" date="2011" name="Proc. Natl. Acad. Sci. U.S.A.">
        <title>Evolutionary erosion of yeast sex chromosomes by mating-type switching accidents.</title>
        <authorList>
            <person name="Gordon J.L."/>
            <person name="Armisen D."/>
            <person name="Proux-Wera E."/>
            <person name="Oheigeartaigh S.S."/>
            <person name="Byrne K.P."/>
            <person name="Wolfe K.H."/>
        </authorList>
    </citation>
    <scope>NUCLEOTIDE SEQUENCE [LARGE SCALE GENOMIC DNA]</scope>
    <source>
        <strain evidence="14">ATCC 22294 / BCRC 22015 / CBS 2517 / CECT 1963 / NBRC 1671 / NRRL Y-8276</strain>
    </source>
</reference>
<evidence type="ECO:0000256" key="11">
    <source>
        <dbReference type="SAM" id="MobiDB-lite"/>
    </source>
</evidence>
<evidence type="ECO:0000313" key="13">
    <source>
        <dbReference type="EMBL" id="CCF56870.1"/>
    </source>
</evidence>
<evidence type="ECO:0000256" key="7">
    <source>
        <dbReference type="ARBA" id="ARBA00023163"/>
    </source>
</evidence>
<dbReference type="InterPro" id="IPR036236">
    <property type="entry name" value="Znf_C2H2_sf"/>
</dbReference>
<keyword evidence="14" id="KW-1185">Reference proteome</keyword>
<feature type="region of interest" description="Disordered" evidence="11">
    <location>
        <begin position="564"/>
        <end position="596"/>
    </location>
</feature>
<dbReference type="EMBL" id="HE650822">
    <property type="protein sequence ID" value="CCF56870.1"/>
    <property type="molecule type" value="Genomic_DNA"/>
</dbReference>
<dbReference type="Pfam" id="PF00096">
    <property type="entry name" value="zf-C2H2"/>
    <property type="match status" value="2"/>
</dbReference>
<dbReference type="RefSeq" id="XP_003956005.1">
    <property type="nucleotide sequence ID" value="XM_003955956.1"/>
</dbReference>
<dbReference type="GeneID" id="13884752"/>
<dbReference type="GO" id="GO:0045944">
    <property type="term" value="P:positive regulation of transcription by RNA polymerase II"/>
    <property type="evidence" value="ECO:0007669"/>
    <property type="project" value="UniProtKB-ARBA"/>
</dbReference>
<keyword evidence="7" id="KW-0804">Transcription</keyword>
<dbReference type="PROSITE" id="PS00028">
    <property type="entry name" value="ZINC_FINGER_C2H2_1"/>
    <property type="match status" value="2"/>
</dbReference>
<accession>H2AR70</accession>
<dbReference type="FunFam" id="3.30.160.60:FF:001752">
    <property type="entry name" value="Transcriptional factor SWI5"/>
    <property type="match status" value="1"/>
</dbReference>
<evidence type="ECO:0000256" key="8">
    <source>
        <dbReference type="ARBA" id="ARBA00023242"/>
    </source>
</evidence>
<feature type="compositionally biased region" description="Low complexity" evidence="11">
    <location>
        <begin position="77"/>
        <end position="95"/>
    </location>
</feature>
<keyword evidence="5" id="KW-0862">Zinc</keyword>
<evidence type="ECO:0000313" key="14">
    <source>
        <dbReference type="Proteomes" id="UP000005220"/>
    </source>
</evidence>
<feature type="domain" description="C2H2-type" evidence="12">
    <location>
        <begin position="468"/>
        <end position="497"/>
    </location>
</feature>
<evidence type="ECO:0000256" key="2">
    <source>
        <dbReference type="ARBA" id="ARBA00022723"/>
    </source>
</evidence>
<evidence type="ECO:0000256" key="4">
    <source>
        <dbReference type="ARBA" id="ARBA00022771"/>
    </source>
</evidence>
<dbReference type="eggNOG" id="KOG1721">
    <property type="taxonomic scope" value="Eukaryota"/>
</dbReference>
<dbReference type="HOGENOM" id="CLU_441490_0_0_1"/>
<evidence type="ECO:0000259" key="12">
    <source>
        <dbReference type="PROSITE" id="PS50157"/>
    </source>
</evidence>
<evidence type="ECO:0000256" key="6">
    <source>
        <dbReference type="ARBA" id="ARBA00023015"/>
    </source>
</evidence>
<name>H2AR70_KAZAF</name>
<evidence type="ECO:0000256" key="9">
    <source>
        <dbReference type="PROSITE-ProRule" id="PRU00042"/>
    </source>
</evidence>
<keyword evidence="6" id="KW-0805">Transcription regulation</keyword>
<dbReference type="SUPFAM" id="SSF57667">
    <property type="entry name" value="beta-beta-alpha zinc fingers"/>
    <property type="match status" value="1"/>
</dbReference>
<dbReference type="PROSITE" id="PS50157">
    <property type="entry name" value="ZINC_FINGER_C2H2_2"/>
    <property type="match status" value="2"/>
</dbReference>
<keyword evidence="8" id="KW-0539">Nucleus</keyword>
<dbReference type="SMART" id="SM00355">
    <property type="entry name" value="ZnF_C2H2"/>
    <property type="match status" value="2"/>
</dbReference>
<feature type="coiled-coil region" evidence="10">
    <location>
        <begin position="123"/>
        <end position="161"/>
    </location>
</feature>
<keyword evidence="4 9" id="KW-0863">Zinc-finger</keyword>
<dbReference type="Proteomes" id="UP000005220">
    <property type="component" value="Chromosome 2"/>
</dbReference>
<sequence>MDTKTTLSSGSWPSDIFEFDLNEDFINELAETMHNTANVDIPIKTVNNSNGSYINNDNIKNNSDDFENFFYTDNNFNISQNSSQNSENNDNNSSSWGEILFDGNQVDISDSNGLGTMKLNVSLLVKQKKLDEALKKQEELNLQLEEQLRQTQEQQWQLQNQMQGTDNPSGSNKRFTLGDITASSRLNSTPSKKLKDLATEFNTNSQKKKKGRPLGAFSISQTTFNGSPTRMTRRPIVRARKEPNWDIKTVENNFSISNLPSSSSSLSSPVKVKSIFQSNDDFNLLQPQLEAAVEESPLQMDDFSNLNTSPVISTNPMLCPDVTKLSNRSSISNQHPSSTFLSPHSKINSFDGTPIKSKPLFSNNIFSNVSFTTPQLHPPAKKLSSSSIPSPSYPAFLPINENETTNLDSIPSSPIIRTRFKVEEDSHQSCSQVREIDPVSPMKITRKPTTLPRGSIDKYVKELPDKNFECLFENCGKTFKRRYNIRSHIQTHLEDRPYPCDFPGCDKAFVRNHDLVRHKKSHFEKNYACPCGKKFNREDALIVHRCRMICIGGKKYDNIVIKRSPRKRGRPRKNECSANSSGSGDPDESPTKKEKILSYNNIFRPMDTHFQGQKSQLNL</sequence>
<dbReference type="KEGG" id="kaf:KAFR_0B05740"/>
<dbReference type="InterPro" id="IPR013087">
    <property type="entry name" value="Znf_C2H2_type"/>
</dbReference>
<dbReference type="GO" id="GO:0000978">
    <property type="term" value="F:RNA polymerase II cis-regulatory region sequence-specific DNA binding"/>
    <property type="evidence" value="ECO:0007669"/>
    <property type="project" value="TreeGrafter"/>
</dbReference>
<feature type="region of interest" description="Disordered" evidence="11">
    <location>
        <begin position="77"/>
        <end position="96"/>
    </location>
</feature>
<comment type="subcellular location">
    <subcellularLocation>
        <location evidence="1">Nucleus</location>
    </subcellularLocation>
</comment>
<dbReference type="OrthoDB" id="3437960at2759"/>
<evidence type="ECO:0000256" key="5">
    <source>
        <dbReference type="ARBA" id="ARBA00022833"/>
    </source>
</evidence>
<dbReference type="AlphaFoldDB" id="H2AR70"/>
<dbReference type="FunFam" id="3.30.160.60:FF:000125">
    <property type="entry name" value="Putative zinc finger protein 143"/>
    <property type="match status" value="1"/>
</dbReference>
<protein>
    <recommendedName>
        <fullName evidence="12">C2H2-type domain-containing protein</fullName>
    </recommendedName>
</protein>
<keyword evidence="3" id="KW-0677">Repeat</keyword>
<dbReference type="PANTHER" id="PTHR24399">
    <property type="entry name" value="ZINC FINGER AND BTB DOMAIN-CONTAINING"/>
    <property type="match status" value="1"/>
</dbReference>